<evidence type="ECO:0000256" key="1">
    <source>
        <dbReference type="ARBA" id="ARBA00004304"/>
    </source>
</evidence>
<reference evidence="9 10" key="1">
    <citation type="journal article" date="2019" name="PLoS Biol.">
        <title>Sex chromosomes control vertical transmission of feminizing Wolbachia symbionts in an isopod.</title>
        <authorList>
            <person name="Becking T."/>
            <person name="Chebbi M.A."/>
            <person name="Giraud I."/>
            <person name="Moumen B."/>
            <person name="Laverre T."/>
            <person name="Caubet Y."/>
            <person name="Peccoud J."/>
            <person name="Gilbert C."/>
            <person name="Cordaux R."/>
        </authorList>
    </citation>
    <scope>NUCLEOTIDE SEQUENCE [LARGE SCALE GENOMIC DNA]</scope>
    <source>
        <strain evidence="9">ANa2</strain>
        <tissue evidence="9">Whole body excluding digestive tract and cuticle</tissue>
    </source>
</reference>
<dbReference type="Pfam" id="PF08294">
    <property type="entry name" value="TIM21"/>
    <property type="match status" value="1"/>
</dbReference>
<keyword evidence="6 8" id="KW-0496">Mitochondrion</keyword>
<organism evidence="9 10">
    <name type="scientific">Armadillidium nasatum</name>
    <dbReference type="NCBI Taxonomy" id="96803"/>
    <lineage>
        <taxon>Eukaryota</taxon>
        <taxon>Metazoa</taxon>
        <taxon>Ecdysozoa</taxon>
        <taxon>Arthropoda</taxon>
        <taxon>Crustacea</taxon>
        <taxon>Multicrustacea</taxon>
        <taxon>Malacostraca</taxon>
        <taxon>Eumalacostraca</taxon>
        <taxon>Peracarida</taxon>
        <taxon>Isopoda</taxon>
        <taxon>Oniscidea</taxon>
        <taxon>Crinocheta</taxon>
        <taxon>Armadillidiidae</taxon>
        <taxon>Armadillidium</taxon>
    </lineage>
</organism>
<keyword evidence="5 8" id="KW-1133">Transmembrane helix</keyword>
<comment type="subcellular location">
    <subcellularLocation>
        <location evidence="8">Mitochondrion inner membrane</location>
        <topology evidence="8">Single-pass membrane protein</topology>
    </subcellularLocation>
    <subcellularLocation>
        <location evidence="1">Mitochondrion membrane</location>
        <topology evidence="1">Single-pass membrane protein</topology>
    </subcellularLocation>
</comment>
<evidence type="ECO:0000256" key="5">
    <source>
        <dbReference type="ARBA" id="ARBA00022989"/>
    </source>
</evidence>
<keyword evidence="8" id="KW-0811">Translocation</keyword>
<dbReference type="EMBL" id="SEYY01018909">
    <property type="protein sequence ID" value="KAB7498870.1"/>
    <property type="molecule type" value="Genomic_DNA"/>
</dbReference>
<comment type="similarity">
    <text evidence="2 8">Belongs to the TIM21 family.</text>
</comment>
<keyword evidence="8" id="KW-0653">Protein transport</keyword>
<accession>A0A5N5T1S2</accession>
<dbReference type="PANTHER" id="PTHR13032:SF6">
    <property type="entry name" value="MITOCHONDRIAL IMPORT INNER MEMBRANE TRANSLOCASE SUBUNIT TIM21"/>
    <property type="match status" value="1"/>
</dbReference>
<keyword evidence="4" id="KW-0809">Transit peptide</keyword>
<evidence type="ECO:0000256" key="3">
    <source>
        <dbReference type="ARBA" id="ARBA00022692"/>
    </source>
</evidence>
<dbReference type="InterPro" id="IPR038552">
    <property type="entry name" value="Tim21_IMS_sf"/>
</dbReference>
<evidence type="ECO:0000313" key="9">
    <source>
        <dbReference type="EMBL" id="KAB7498870.1"/>
    </source>
</evidence>
<evidence type="ECO:0000256" key="2">
    <source>
        <dbReference type="ARBA" id="ARBA00010867"/>
    </source>
</evidence>
<evidence type="ECO:0000256" key="6">
    <source>
        <dbReference type="ARBA" id="ARBA00023128"/>
    </source>
</evidence>
<sequence length="220" mass="24946">MIGRIILKEKNFNLTKKTRLLFSYPCYAAFKYSIYPALNKEDKSVSKHVRGPTPTIGKKAKEATKTTYYTAVVVAGIGAFGLMMYAIFKELISSFSPQAVYSAAVDKISSDPRVVDMFGANIKCFGETSRRGRRQHITNLPYELEGKKGFRIRFYLQGQYRSGTVNLDARESSSGWDFRYLFVQTDSYPHQVIVVEDNRSVIDRENASEPSQFPLSLQDS</sequence>
<comment type="function">
    <text evidence="8">Essential component of the TIM23 complex, a complex that mediates the translocation of transit peptide-containing proteins across the mitochondrial inner membrane.</text>
</comment>
<evidence type="ECO:0000256" key="8">
    <source>
        <dbReference type="RuleBase" id="RU367142"/>
    </source>
</evidence>
<keyword evidence="10" id="KW-1185">Reference proteome</keyword>
<keyword evidence="7 8" id="KW-0472">Membrane</keyword>
<protein>
    <recommendedName>
        <fullName evidence="8">Mitochondrial import inner membrane translocase subunit Tim21</fullName>
    </recommendedName>
</protein>
<dbReference type="PANTHER" id="PTHR13032">
    <property type="entry name" value="MITOCHONDRIAL IMPORT INNER MEMBRANE TRANSLOCASE SUBUNIT TIM21"/>
    <property type="match status" value="1"/>
</dbReference>
<gene>
    <name evidence="9" type="primary">timm21</name>
    <name evidence="9" type="ORF">Anas_06759</name>
</gene>
<name>A0A5N5T1S2_9CRUS</name>
<comment type="subunit">
    <text evidence="8">Component of the TIM23 complex.</text>
</comment>
<keyword evidence="3 8" id="KW-0812">Transmembrane</keyword>
<comment type="caution">
    <text evidence="9">The sequence shown here is derived from an EMBL/GenBank/DDBJ whole genome shotgun (WGS) entry which is preliminary data.</text>
</comment>
<keyword evidence="8" id="KW-0999">Mitochondrion inner membrane</keyword>
<dbReference type="Proteomes" id="UP000326759">
    <property type="component" value="Unassembled WGS sequence"/>
</dbReference>
<evidence type="ECO:0000256" key="7">
    <source>
        <dbReference type="ARBA" id="ARBA00023136"/>
    </source>
</evidence>
<dbReference type="InterPro" id="IPR013261">
    <property type="entry name" value="Tim21"/>
</dbReference>
<dbReference type="Gene3D" id="3.10.450.320">
    <property type="entry name" value="Mitochondrial import inner membrane translocase subunit Tim21"/>
    <property type="match status" value="1"/>
</dbReference>
<keyword evidence="8" id="KW-0813">Transport</keyword>
<dbReference type="GO" id="GO:0005744">
    <property type="term" value="C:TIM23 mitochondrial import inner membrane translocase complex"/>
    <property type="evidence" value="ECO:0007669"/>
    <property type="project" value="UniProtKB-UniRule"/>
</dbReference>
<evidence type="ECO:0000256" key="4">
    <source>
        <dbReference type="ARBA" id="ARBA00022946"/>
    </source>
</evidence>
<evidence type="ECO:0000313" key="10">
    <source>
        <dbReference type="Proteomes" id="UP000326759"/>
    </source>
</evidence>
<dbReference type="OrthoDB" id="436405at2759"/>
<dbReference type="AlphaFoldDB" id="A0A5N5T1S2"/>
<proteinExistence type="inferred from homology"/>
<feature type="transmembrane region" description="Helical" evidence="8">
    <location>
        <begin position="68"/>
        <end position="88"/>
    </location>
</feature>
<dbReference type="GO" id="GO:0030150">
    <property type="term" value="P:protein import into mitochondrial matrix"/>
    <property type="evidence" value="ECO:0007669"/>
    <property type="project" value="UniProtKB-UniRule"/>
</dbReference>